<dbReference type="GO" id="GO:0003677">
    <property type="term" value="F:DNA binding"/>
    <property type="evidence" value="ECO:0007669"/>
    <property type="project" value="UniProtKB-KW"/>
</dbReference>
<evidence type="ECO:0000313" key="12">
    <source>
        <dbReference type="EMBL" id="ARQ27106.1"/>
    </source>
</evidence>
<dbReference type="GO" id="GO:0003887">
    <property type="term" value="F:DNA-directed DNA polymerase activity"/>
    <property type="evidence" value="ECO:0007669"/>
    <property type="project" value="UniProtKB-KW"/>
</dbReference>
<reference evidence="12" key="1">
    <citation type="submission" date="2017-01" db="EMBL/GenBank/DDBJ databases">
        <title>The complete mitochondrial genome of the lichenized fungus Leptogium hirsutum.</title>
        <authorList>
            <person name="Lee R.D."/>
            <person name="Keepers K.G."/>
            <person name="Pogoda C.S."/>
            <person name="Tripp E.A."/>
            <person name="Lendemer J.C."/>
            <person name="Kane N.C."/>
        </authorList>
    </citation>
    <scope>NUCLEOTIDE SEQUENCE</scope>
</reference>
<dbReference type="InterPro" id="IPR023211">
    <property type="entry name" value="DNA_pol_palm_dom_sf"/>
</dbReference>
<keyword evidence="2 8" id="KW-0808">Transferase</keyword>
<feature type="region of interest" description="Disordered" evidence="9">
    <location>
        <begin position="1090"/>
        <end position="1141"/>
    </location>
</feature>
<comment type="similarity">
    <text evidence="1 8">Belongs to the DNA polymerase type-B family.</text>
</comment>
<dbReference type="GO" id="GO:0000166">
    <property type="term" value="F:nucleotide binding"/>
    <property type="evidence" value="ECO:0007669"/>
    <property type="project" value="InterPro"/>
</dbReference>
<evidence type="ECO:0000256" key="10">
    <source>
        <dbReference type="SAM" id="Phobius"/>
    </source>
</evidence>
<dbReference type="PROSITE" id="PS00116">
    <property type="entry name" value="DNA_POLYMERASE_B"/>
    <property type="match status" value="1"/>
</dbReference>
<dbReference type="SUPFAM" id="SSF53098">
    <property type="entry name" value="Ribonuclease H-like"/>
    <property type="match status" value="1"/>
</dbReference>
<name>A0A1X9QGY9_9LECA</name>
<comment type="catalytic activity">
    <reaction evidence="7 8">
        <text>DNA(n) + a 2'-deoxyribonucleoside 5'-triphosphate = DNA(n+1) + diphosphate</text>
        <dbReference type="Rhea" id="RHEA:22508"/>
        <dbReference type="Rhea" id="RHEA-COMP:17339"/>
        <dbReference type="Rhea" id="RHEA-COMP:17340"/>
        <dbReference type="ChEBI" id="CHEBI:33019"/>
        <dbReference type="ChEBI" id="CHEBI:61560"/>
        <dbReference type="ChEBI" id="CHEBI:173112"/>
        <dbReference type="EC" id="2.7.7.7"/>
    </reaction>
</comment>
<keyword evidence="10" id="KW-0472">Membrane</keyword>
<keyword evidence="10" id="KW-0812">Transmembrane</keyword>
<dbReference type="InterPro" id="IPR043502">
    <property type="entry name" value="DNA/RNA_pol_sf"/>
</dbReference>
<keyword evidence="4 8" id="KW-0235">DNA replication</keyword>
<evidence type="ECO:0000259" key="11">
    <source>
        <dbReference type="Pfam" id="PF03175"/>
    </source>
</evidence>
<accession>A0A1X9QGY9</accession>
<evidence type="ECO:0000256" key="7">
    <source>
        <dbReference type="ARBA" id="ARBA00049244"/>
    </source>
</evidence>
<dbReference type="Gene3D" id="3.90.1600.10">
    <property type="entry name" value="Palm domain of DNA polymerase"/>
    <property type="match status" value="2"/>
</dbReference>
<dbReference type="SUPFAM" id="SSF56672">
    <property type="entry name" value="DNA/RNA polymerases"/>
    <property type="match status" value="1"/>
</dbReference>
<dbReference type="InterPro" id="IPR017964">
    <property type="entry name" value="DNA-dir_DNA_pol_B_CS"/>
</dbReference>
<geneLocation type="mitochondrion" evidence="12"/>
<dbReference type="Pfam" id="PF03175">
    <property type="entry name" value="DNA_pol_B_2"/>
    <property type="match status" value="1"/>
</dbReference>
<sequence length="1172" mass="135410">MLHQKKIYKLKQVTKLKFSDNYSSNPITLFHTDTTVDGAINKNYILPLSPQEKEIKIKFVEIYFYMDELNNFEIFVSKLDILTLGTRYSILFRVCFGDSAKFKMLGSQLSFDVNDPSLKLDYLYQLHNNILTRLETSMLNYNFTGDDIITIQFLIYKVYYNEKIIKSPQNIFTLNKLGLNKDLVDTTIDKINLGYNKLLPLSMEISDYDKLVELDLKSYGNDKIVLDNNTKLFSDKDNKYVISLDTKYIEGYPNHDVNVYTPNGLKVLNILDKKINNNTFSRTVGNITNIISNNNLITNTRVKLKLDVVERPKIHRTLANLQINSPFIGSLDIETFKMDSISKVYALGYYTKRYGLKTFYINKDLNSDILVADCIDSLLNSKYNGYTFYVHNLGRFDSAFILKSLLVKNRTNEDKYIIDPLCRENNLILSLIITRKQKNKTYSIKLVDSYNILSHNLKSLCQTFQTETSKDIFPYNFVNKDTLFYSGIRPDIKYYNEDVTLETIQSIPFNDWNTERETIKYLNKDLISLFQVMNKFSDHIFLKYNVQVSSCLTISSIAMKIFLFKYYKDNLALINKRSVYEDIKLSYFGGVTEVYKPYGENLYYYDVNSLYPYVALNCMPGNNCIFENDINMLLKDMLSAFGFFYCSIKTTNSYLGLLPVRNAKGIIMPNGEWKGWYFSEQLKFAEKNGYVIKVLKGYHFDKIYGVFDSYVKDFYNIKANSKNLVEKSVAKRLLNHLLGRFGLNIYKPSTRLIDKHEFNDLSQSKQIINFINIEDIYLTSFINKTSKNICDQFNVDYKNTVINNLKSKQENEDTFKDVSIAIASAVTSYARIFMGGIKLQVLNNNGKIYYSDTDSLVTDKPLPDNIVGTNIGQFKLEYIMSKGYFISSKTYCLILGNGTPKITTKGVNDNKLNENSFIKLLKGDKVESQRFESISNFSEGYVNILARKAIVLDGDAYTKRTKIFIDNLWIDTKPLIIGDTDTPKMYTKEKEKEKEKEISLKADSYKKRVKLYQNGHWTDTKPIMLEAGLINIGENRLKVLISFLFILALILYGVSFLFSSSPEEWDDDLDISLNQNLKLNIEKKDMSGGVIVNDSRNDSKNSTTENNDGVIVNDSRNSYIYDSRNDSRNDSKNSITENNDGVIVNDSRNSYIYDYRNDSKNSITENNNNNNK</sequence>
<dbReference type="GeneID" id="32957541"/>
<feature type="domain" description="DNA-directed DNA polymerase family B mitochondria/virus" evidence="11">
    <location>
        <begin position="380"/>
        <end position="814"/>
    </location>
</feature>
<keyword evidence="12" id="KW-0496">Mitochondrion</keyword>
<dbReference type="EMBL" id="KY457237">
    <property type="protein sequence ID" value="ARQ27106.1"/>
    <property type="molecule type" value="Genomic_DNA"/>
</dbReference>
<dbReference type="PANTHER" id="PTHR33568">
    <property type="entry name" value="DNA POLYMERASE"/>
    <property type="match status" value="1"/>
</dbReference>
<keyword evidence="3 8" id="KW-0548">Nucleotidyltransferase</keyword>
<evidence type="ECO:0000256" key="1">
    <source>
        <dbReference type="ARBA" id="ARBA00005755"/>
    </source>
</evidence>
<evidence type="ECO:0000256" key="8">
    <source>
        <dbReference type="RuleBase" id="RU000442"/>
    </source>
</evidence>
<organism evidence="12">
    <name type="scientific">Leptogium hirsutum</name>
    <dbReference type="NCBI Taxonomy" id="1486872"/>
    <lineage>
        <taxon>Eukaryota</taxon>
        <taxon>Fungi</taxon>
        <taxon>Dikarya</taxon>
        <taxon>Ascomycota</taxon>
        <taxon>Pezizomycotina</taxon>
        <taxon>Lecanoromycetes</taxon>
        <taxon>OSLEUM clade</taxon>
        <taxon>Lecanoromycetidae</taxon>
        <taxon>Peltigerales</taxon>
        <taxon>Collematineae</taxon>
        <taxon>Collemataceae</taxon>
        <taxon>Leptogium</taxon>
    </lineage>
</organism>
<dbReference type="InterPro" id="IPR012337">
    <property type="entry name" value="RNaseH-like_sf"/>
</dbReference>
<evidence type="ECO:0000256" key="6">
    <source>
        <dbReference type="ARBA" id="ARBA00023125"/>
    </source>
</evidence>
<dbReference type="Gene3D" id="1.10.287.690">
    <property type="entry name" value="Helix hairpin bin"/>
    <property type="match status" value="1"/>
</dbReference>
<dbReference type="InterPro" id="IPR004868">
    <property type="entry name" value="DNA-dir_DNA_pol_B_mt/vir"/>
</dbReference>
<dbReference type="SMART" id="SM00486">
    <property type="entry name" value="POLBc"/>
    <property type="match status" value="1"/>
</dbReference>
<evidence type="ECO:0000256" key="3">
    <source>
        <dbReference type="ARBA" id="ARBA00022695"/>
    </source>
</evidence>
<keyword evidence="6 8" id="KW-0238">DNA-binding</keyword>
<keyword evidence="10" id="KW-1133">Transmembrane helix</keyword>
<evidence type="ECO:0000256" key="4">
    <source>
        <dbReference type="ARBA" id="ARBA00022705"/>
    </source>
</evidence>
<dbReference type="RefSeq" id="YP_009379212.1">
    <property type="nucleotide sequence ID" value="NC_034928.1"/>
</dbReference>
<gene>
    <name evidence="12" type="primary">dpo</name>
</gene>
<evidence type="ECO:0000256" key="9">
    <source>
        <dbReference type="SAM" id="MobiDB-lite"/>
    </source>
</evidence>
<evidence type="ECO:0000256" key="5">
    <source>
        <dbReference type="ARBA" id="ARBA00022932"/>
    </source>
</evidence>
<keyword evidence="5 8" id="KW-0239">DNA-directed DNA polymerase</keyword>
<dbReference type="Gene3D" id="3.30.420.10">
    <property type="entry name" value="Ribonuclease H-like superfamily/Ribonuclease H"/>
    <property type="match status" value="1"/>
</dbReference>
<dbReference type="InterPro" id="IPR006172">
    <property type="entry name" value="DNA-dir_DNA_pol_B"/>
</dbReference>
<dbReference type="AlphaFoldDB" id="A0A1X9QGY9"/>
<evidence type="ECO:0000256" key="2">
    <source>
        <dbReference type="ARBA" id="ARBA00022679"/>
    </source>
</evidence>
<dbReference type="PANTHER" id="PTHR33568:SF3">
    <property type="entry name" value="DNA-DIRECTED DNA POLYMERASE"/>
    <property type="match status" value="1"/>
</dbReference>
<dbReference type="InterPro" id="IPR036397">
    <property type="entry name" value="RNaseH_sf"/>
</dbReference>
<proteinExistence type="inferred from homology"/>
<protein>
    <recommendedName>
        <fullName evidence="8">DNA polymerase</fullName>
        <ecNumber evidence="8">2.7.7.7</ecNumber>
    </recommendedName>
</protein>
<feature type="transmembrane region" description="Helical" evidence="10">
    <location>
        <begin position="1039"/>
        <end position="1058"/>
    </location>
</feature>
<dbReference type="GO" id="GO:0006260">
    <property type="term" value="P:DNA replication"/>
    <property type="evidence" value="ECO:0007669"/>
    <property type="project" value="UniProtKB-KW"/>
</dbReference>
<dbReference type="EC" id="2.7.7.7" evidence="8"/>